<dbReference type="Proteomes" id="UP000240258">
    <property type="component" value="Chromosome"/>
</dbReference>
<feature type="transmembrane region" description="Helical" evidence="5">
    <location>
        <begin position="113"/>
        <end position="133"/>
    </location>
</feature>
<feature type="transmembrane region" description="Helical" evidence="5">
    <location>
        <begin position="322"/>
        <end position="342"/>
    </location>
</feature>
<comment type="subcellular location">
    <subcellularLocation>
        <location evidence="1">Membrane</location>
        <topology evidence="1">Multi-pass membrane protein</topology>
    </subcellularLocation>
</comment>
<name>A0ABM6TW76_FUSMR</name>
<reference evidence="8" key="1">
    <citation type="journal article" date="2018" name="MSphere">
        <title>Fusobacterium Genomics Using MinION and Illumina Sequencing Enables Genome Completion and Correction.</title>
        <authorList>
            <person name="Todd S.M."/>
            <person name="Settlage R.E."/>
            <person name="Lahmers K.K."/>
            <person name="Slade D.J."/>
        </authorList>
    </citation>
    <scope>NUCLEOTIDE SEQUENCE [LARGE SCALE GENOMIC DNA]</scope>
    <source>
        <strain evidence="8">ATCC 9817</strain>
    </source>
</reference>
<evidence type="ECO:0000256" key="1">
    <source>
        <dbReference type="ARBA" id="ARBA00004141"/>
    </source>
</evidence>
<keyword evidence="4 5" id="KW-0472">Membrane</keyword>
<feature type="transmembrane region" description="Helical" evidence="5">
    <location>
        <begin position="195"/>
        <end position="211"/>
    </location>
</feature>
<evidence type="ECO:0000256" key="5">
    <source>
        <dbReference type="SAM" id="Phobius"/>
    </source>
</evidence>
<feature type="transmembrane region" description="Helical" evidence="5">
    <location>
        <begin position="58"/>
        <end position="76"/>
    </location>
</feature>
<keyword evidence="3 5" id="KW-1133">Transmembrane helix</keyword>
<evidence type="ECO:0000256" key="3">
    <source>
        <dbReference type="ARBA" id="ARBA00022989"/>
    </source>
</evidence>
<feature type="transmembrane region" description="Helical" evidence="5">
    <location>
        <begin position="145"/>
        <end position="166"/>
    </location>
</feature>
<dbReference type="InterPro" id="IPR007016">
    <property type="entry name" value="O-antigen_ligase-rel_domated"/>
</dbReference>
<sequence length="399" mass="46468">MMNKEKFLKLKEIVLYILGVSLFINFNITKISLGFIFVFILIDIFYFKEKMEFGNKKLRKLVLFFIGVGILWNFLADFNYRAVRAFLKINQYFIITFYLYSLVKEKKEILRKFIISIGIGYLLLFFNGINTYFLKKDISRFEGYLGIMSTALISSIITVFSFGGILESKSKKIKIFSIFLCASSLFLLVISQTRAALLAVILSCFILVVINKNIKLLLSCISGMVLLLIFFQTPYSNRFKKNTFNIERTVQNTSNGLRVEMWKNAIWRYSQHPITGTGTKQDKKLFDKYVDMMPEDTKVQRYYKSIFEKGFDDAHSMYLNNLVYHGVFSIFQFLIFLPYFLIVLIKNLEFKYRLATFGALISYCIYGVVWPLWRGGADPVFLWVILAITGCSCLKNKGE</sequence>
<dbReference type="Pfam" id="PF04932">
    <property type="entry name" value="Wzy_C"/>
    <property type="match status" value="1"/>
</dbReference>
<evidence type="ECO:0000313" key="8">
    <source>
        <dbReference type="Proteomes" id="UP000240258"/>
    </source>
</evidence>
<evidence type="ECO:0000256" key="4">
    <source>
        <dbReference type="ARBA" id="ARBA00023136"/>
    </source>
</evidence>
<protein>
    <recommendedName>
        <fullName evidence="6">O-antigen ligase-related domain-containing protein</fullName>
    </recommendedName>
</protein>
<dbReference type="PANTHER" id="PTHR37422:SF13">
    <property type="entry name" value="LIPOPOLYSACCHARIDE BIOSYNTHESIS PROTEIN PA4999-RELATED"/>
    <property type="match status" value="1"/>
</dbReference>
<evidence type="ECO:0000259" key="6">
    <source>
        <dbReference type="Pfam" id="PF04932"/>
    </source>
</evidence>
<feature type="transmembrane region" description="Helical" evidence="5">
    <location>
        <begin position="216"/>
        <end position="235"/>
    </location>
</feature>
<keyword evidence="2 5" id="KW-0812">Transmembrane</keyword>
<feature type="transmembrane region" description="Helical" evidence="5">
    <location>
        <begin position="354"/>
        <end position="373"/>
    </location>
</feature>
<gene>
    <name evidence="7" type="ORF">C4N19_04980</name>
</gene>
<accession>A0ABM6TW76</accession>
<dbReference type="PANTHER" id="PTHR37422">
    <property type="entry name" value="TEICHURONIC ACID BIOSYNTHESIS PROTEIN TUAE"/>
    <property type="match status" value="1"/>
</dbReference>
<dbReference type="EMBL" id="CP028102">
    <property type="protein sequence ID" value="AVQ18466.1"/>
    <property type="molecule type" value="Genomic_DNA"/>
</dbReference>
<proteinExistence type="predicted"/>
<feature type="domain" description="O-antigen ligase-related" evidence="6">
    <location>
        <begin position="180"/>
        <end position="331"/>
    </location>
</feature>
<evidence type="ECO:0000313" key="7">
    <source>
        <dbReference type="EMBL" id="AVQ18466.1"/>
    </source>
</evidence>
<evidence type="ECO:0000256" key="2">
    <source>
        <dbReference type="ARBA" id="ARBA00022692"/>
    </source>
</evidence>
<feature type="transmembrane region" description="Helical" evidence="5">
    <location>
        <begin position="13"/>
        <end position="46"/>
    </location>
</feature>
<feature type="transmembrane region" description="Helical" evidence="5">
    <location>
        <begin position="173"/>
        <end position="189"/>
    </location>
</feature>
<organism evidence="7 8">
    <name type="scientific">Fusobacterium mortiferum ATCC 9817</name>
    <dbReference type="NCBI Taxonomy" id="469616"/>
    <lineage>
        <taxon>Bacteria</taxon>
        <taxon>Fusobacteriati</taxon>
        <taxon>Fusobacteriota</taxon>
        <taxon>Fusobacteriia</taxon>
        <taxon>Fusobacteriales</taxon>
        <taxon>Fusobacteriaceae</taxon>
        <taxon>Fusobacterium</taxon>
    </lineage>
</organism>
<dbReference type="InterPro" id="IPR051533">
    <property type="entry name" value="WaaL-like"/>
</dbReference>
<keyword evidence="8" id="KW-1185">Reference proteome</keyword>